<name>A0A840RNI1_9BURK</name>
<dbReference type="Pfam" id="PF05272">
    <property type="entry name" value="VapE-like_dom"/>
    <property type="match status" value="1"/>
</dbReference>
<keyword evidence="4" id="KW-1185">Reference proteome</keyword>
<organism evidence="3 4">
    <name type="scientific">Glaciimonas immobilis</name>
    <dbReference type="NCBI Taxonomy" id="728004"/>
    <lineage>
        <taxon>Bacteria</taxon>
        <taxon>Pseudomonadati</taxon>
        <taxon>Pseudomonadota</taxon>
        <taxon>Betaproteobacteria</taxon>
        <taxon>Burkholderiales</taxon>
        <taxon>Oxalobacteraceae</taxon>
        <taxon>Glaciimonas</taxon>
    </lineage>
</organism>
<evidence type="ECO:0000313" key="3">
    <source>
        <dbReference type="EMBL" id="MBB5198294.1"/>
    </source>
</evidence>
<sequence length="806" mass="89390">MMSPGDKIVAGTNIALSAPAYKVTPPDLAAIALTGLPERAEGWCVWKLVHQVKGKPAKVPWGVDGVLSVAKPDSWLSFDKASEMYKRGGYAGVGVLMGTSDIEGLVGLDLDRCLDAVSGEVLQGREKIVADFLAIGGYCEKSPSGSGLRMFIRGWRFYETHRQITPKHHLEIYDEGDSRYLTVTGNAYPPDSKPISIASREKELEVFTFKWCDKEPEADALDLGEFGSIAESRSAEEVLALLKQNNKAGRITKLLEGNYLDYAGPSEGDFALAIEASYYSRSIAALETVMRGSGLLRDKWNGKRGKGTLIQHTIRSALKKQTKFYDAEQAEKVEAKAIEKAAISAEIEIAKSVLVLGFEDLRKGKGWKTDIWSITELLIRDSRLLGTVFFNEFSNMPVLSRSLRDAFDDPSMPDAIGQLSDIHYLGVSRWLGRQWNINVRQDQTLSIAIGWARKISYNPLLERLNNLHTGWDGKPRLLGWLSTYLGAQTLTDEGTDITEYLQAVGPRWVISAVARAMKPGCQADCMLILEGKQGARKSTAIRVLAEALGEGYMRQSFSLEAGKESQIALRNHLIIDWAELAGLGRRDLNDIKTFITKTEDSYRSVYGITETTWKRSCVFIGSTNERQYLTDPTGGRRFWPVKVTKVQIERLRADAGQLWGEAVAMYRAGHHWWMDDDDPKDAKALRLAFGEQDRRLGHNAWHERAAEVADSLVGGRLNLSDGCGVANCTRRFSGDQVRFWLGGGSAEGAAKFEGNAWLQTVTGLKLAGWESKKIDGLMRWGIAPEKLDELYLKLGVVAKAKPKLKR</sequence>
<proteinExistence type="predicted"/>
<reference evidence="3 4" key="1">
    <citation type="submission" date="2020-08" db="EMBL/GenBank/DDBJ databases">
        <title>Genomic Encyclopedia of Type Strains, Phase IV (KMG-IV): sequencing the most valuable type-strain genomes for metagenomic binning, comparative biology and taxonomic classification.</title>
        <authorList>
            <person name="Goeker M."/>
        </authorList>
    </citation>
    <scope>NUCLEOTIDE SEQUENCE [LARGE SCALE GENOMIC DNA]</scope>
    <source>
        <strain evidence="3 4">DSM 23240</strain>
    </source>
</reference>
<dbReference type="Proteomes" id="UP000571084">
    <property type="component" value="Unassembled WGS sequence"/>
</dbReference>
<dbReference type="EMBL" id="JACHHQ010000001">
    <property type="protein sequence ID" value="MBB5198294.1"/>
    <property type="molecule type" value="Genomic_DNA"/>
</dbReference>
<gene>
    <name evidence="3" type="ORF">HNR39_000104</name>
</gene>
<protein>
    <submittedName>
        <fullName evidence="3">Putative P-loop ATPase</fullName>
    </submittedName>
</protein>
<dbReference type="AlphaFoldDB" id="A0A840RNI1"/>
<feature type="domain" description="Virulence-associated protein E-like" evidence="1">
    <location>
        <begin position="470"/>
        <end position="684"/>
    </location>
</feature>
<dbReference type="PANTHER" id="PTHR34985:SF1">
    <property type="entry name" value="SLR0554 PROTEIN"/>
    <property type="match status" value="1"/>
</dbReference>
<dbReference type="InterPro" id="IPR007936">
    <property type="entry name" value="VapE-like_dom"/>
</dbReference>
<evidence type="ECO:0000259" key="2">
    <source>
        <dbReference type="Pfam" id="PF22763"/>
    </source>
</evidence>
<feature type="domain" description="NrS-1 polymerase-like HBD" evidence="2">
    <location>
        <begin position="266"/>
        <end position="326"/>
    </location>
</feature>
<evidence type="ECO:0000259" key="1">
    <source>
        <dbReference type="Pfam" id="PF05272"/>
    </source>
</evidence>
<dbReference type="Pfam" id="PF22763">
    <property type="entry name" value="NrS1-1_pol-like_HBD"/>
    <property type="match status" value="1"/>
</dbReference>
<accession>A0A840RNI1</accession>
<dbReference type="RefSeq" id="WP_168052203.1">
    <property type="nucleotide sequence ID" value="NZ_JAAOZT010000002.1"/>
</dbReference>
<dbReference type="InterPro" id="IPR054468">
    <property type="entry name" value="NrSPol-like_HBD"/>
</dbReference>
<evidence type="ECO:0000313" key="4">
    <source>
        <dbReference type="Proteomes" id="UP000571084"/>
    </source>
</evidence>
<dbReference type="PANTHER" id="PTHR34985">
    <property type="entry name" value="SLR0554 PROTEIN"/>
    <property type="match status" value="1"/>
</dbReference>
<comment type="caution">
    <text evidence="3">The sequence shown here is derived from an EMBL/GenBank/DDBJ whole genome shotgun (WGS) entry which is preliminary data.</text>
</comment>